<evidence type="ECO:0000256" key="6">
    <source>
        <dbReference type="ARBA" id="ARBA00022692"/>
    </source>
</evidence>
<keyword evidence="10" id="KW-0408">Iron</keyword>
<dbReference type="PANTHER" id="PTHR24305:SF166">
    <property type="entry name" value="CYTOCHROME P450 12A4, MITOCHONDRIAL-RELATED"/>
    <property type="match status" value="1"/>
</dbReference>
<comment type="subcellular location">
    <subcellularLocation>
        <location evidence="2">Membrane</location>
    </subcellularLocation>
</comment>
<name>A0A9W8K5C1_9AGAR</name>
<evidence type="ECO:0000256" key="11">
    <source>
        <dbReference type="ARBA" id="ARBA00023033"/>
    </source>
</evidence>
<dbReference type="InterPro" id="IPR050121">
    <property type="entry name" value="Cytochrome_P450_monoxygenase"/>
</dbReference>
<sequence length="508" mass="56823">MSTNIVLQILGAGLLTTCLWHISRRRRTTTFDNLPGPPAESWLSGSLDQIANKNSWEYNREISEKYGSIIRIKGLFGDQNIYEETVGFIQINKSLFGEGLLSTLGERHRHQRKMLNPVFSIAHLREMVPIFYDVVHKLQDTLVDMVEWNTRVALELIGQSGLGFTFDSLEENSIPHPYAVAAKQMVSGASEIPAVVKRWLVPTIIQLVPRRLGRLLVDWVPSQTFHLLRDGVDLFYKTSVEIIEAKRKAIQEGDEALAAQVGKGKDVISILMKANMATSAEDKLSDEEVIGQVTTLTFAATDTTSGALSRIIHLLATHKDYQAKAREEIRAAKKANGDQVLDYDALSALPFLDAICRETLRLYPPVSTLMRVARADSVLPLGSPVKGINGEQIHEILVPKDTPIIISIISSNQDPKLWGPDAYEWKPERWLKPLPEAVVDARIAGIYSHLGFKFSQLEMKVVLALLLERLEFSLSDKDIVWHMIGIATPHLDFESKTPRLPVVISRAD</sequence>
<dbReference type="Gene3D" id="1.10.630.10">
    <property type="entry name" value="Cytochrome P450"/>
    <property type="match status" value="1"/>
</dbReference>
<evidence type="ECO:0000256" key="9">
    <source>
        <dbReference type="ARBA" id="ARBA00023002"/>
    </source>
</evidence>
<keyword evidence="5" id="KW-0349">Heme</keyword>
<accession>A0A9W8K5C1</accession>
<dbReference type="GO" id="GO:0016020">
    <property type="term" value="C:membrane"/>
    <property type="evidence" value="ECO:0007669"/>
    <property type="project" value="UniProtKB-SubCell"/>
</dbReference>
<dbReference type="OrthoDB" id="1470350at2759"/>
<dbReference type="PANTHER" id="PTHR24305">
    <property type="entry name" value="CYTOCHROME P450"/>
    <property type="match status" value="1"/>
</dbReference>
<evidence type="ECO:0008006" key="15">
    <source>
        <dbReference type="Google" id="ProtNLM"/>
    </source>
</evidence>
<keyword evidence="7" id="KW-0479">Metal-binding</keyword>
<protein>
    <recommendedName>
        <fullName evidence="15">Cytochrome P450</fullName>
    </recommendedName>
</protein>
<dbReference type="GO" id="GO:0004497">
    <property type="term" value="F:monooxygenase activity"/>
    <property type="evidence" value="ECO:0007669"/>
    <property type="project" value="UniProtKB-KW"/>
</dbReference>
<reference evidence="13" key="1">
    <citation type="submission" date="2022-07" db="EMBL/GenBank/DDBJ databases">
        <title>Genome Sequence of Agrocybe chaxingu.</title>
        <authorList>
            <person name="Buettner E."/>
        </authorList>
    </citation>
    <scope>NUCLEOTIDE SEQUENCE</scope>
    <source>
        <strain evidence="13">MP-N11</strain>
    </source>
</reference>
<evidence type="ECO:0000313" key="14">
    <source>
        <dbReference type="Proteomes" id="UP001148786"/>
    </source>
</evidence>
<dbReference type="InterPro" id="IPR036396">
    <property type="entry name" value="Cyt_P450_sf"/>
</dbReference>
<evidence type="ECO:0000256" key="2">
    <source>
        <dbReference type="ARBA" id="ARBA00004370"/>
    </source>
</evidence>
<dbReference type="GO" id="GO:0005506">
    <property type="term" value="F:iron ion binding"/>
    <property type="evidence" value="ECO:0007669"/>
    <property type="project" value="InterPro"/>
</dbReference>
<dbReference type="AlphaFoldDB" id="A0A9W8K5C1"/>
<keyword evidence="14" id="KW-1185">Reference proteome</keyword>
<keyword evidence="11" id="KW-0503">Monooxygenase</keyword>
<evidence type="ECO:0000256" key="12">
    <source>
        <dbReference type="ARBA" id="ARBA00023136"/>
    </source>
</evidence>
<evidence type="ECO:0000256" key="3">
    <source>
        <dbReference type="ARBA" id="ARBA00004721"/>
    </source>
</evidence>
<keyword evidence="6" id="KW-0812">Transmembrane</keyword>
<evidence type="ECO:0000256" key="4">
    <source>
        <dbReference type="ARBA" id="ARBA00010617"/>
    </source>
</evidence>
<comment type="pathway">
    <text evidence="3">Secondary metabolite biosynthesis; terpenoid biosynthesis.</text>
</comment>
<dbReference type="InterPro" id="IPR001128">
    <property type="entry name" value="Cyt_P450"/>
</dbReference>
<keyword evidence="9" id="KW-0560">Oxidoreductase</keyword>
<evidence type="ECO:0000256" key="5">
    <source>
        <dbReference type="ARBA" id="ARBA00022617"/>
    </source>
</evidence>
<dbReference type="Pfam" id="PF00067">
    <property type="entry name" value="p450"/>
    <property type="match status" value="1"/>
</dbReference>
<evidence type="ECO:0000256" key="1">
    <source>
        <dbReference type="ARBA" id="ARBA00001971"/>
    </source>
</evidence>
<organism evidence="13 14">
    <name type="scientific">Agrocybe chaxingu</name>
    <dbReference type="NCBI Taxonomy" id="84603"/>
    <lineage>
        <taxon>Eukaryota</taxon>
        <taxon>Fungi</taxon>
        <taxon>Dikarya</taxon>
        <taxon>Basidiomycota</taxon>
        <taxon>Agaricomycotina</taxon>
        <taxon>Agaricomycetes</taxon>
        <taxon>Agaricomycetidae</taxon>
        <taxon>Agaricales</taxon>
        <taxon>Agaricineae</taxon>
        <taxon>Strophariaceae</taxon>
        <taxon>Agrocybe</taxon>
    </lineage>
</organism>
<evidence type="ECO:0000313" key="13">
    <source>
        <dbReference type="EMBL" id="KAJ3506994.1"/>
    </source>
</evidence>
<evidence type="ECO:0000256" key="7">
    <source>
        <dbReference type="ARBA" id="ARBA00022723"/>
    </source>
</evidence>
<gene>
    <name evidence="13" type="ORF">NLJ89_g6550</name>
</gene>
<comment type="similarity">
    <text evidence="4">Belongs to the cytochrome P450 family.</text>
</comment>
<comment type="cofactor">
    <cofactor evidence="1">
        <name>heme</name>
        <dbReference type="ChEBI" id="CHEBI:30413"/>
    </cofactor>
</comment>
<dbReference type="GO" id="GO:0020037">
    <property type="term" value="F:heme binding"/>
    <property type="evidence" value="ECO:0007669"/>
    <property type="project" value="InterPro"/>
</dbReference>
<dbReference type="Proteomes" id="UP001148786">
    <property type="component" value="Unassembled WGS sequence"/>
</dbReference>
<dbReference type="EMBL" id="JANKHO010000705">
    <property type="protein sequence ID" value="KAJ3506994.1"/>
    <property type="molecule type" value="Genomic_DNA"/>
</dbReference>
<dbReference type="GO" id="GO:0016705">
    <property type="term" value="F:oxidoreductase activity, acting on paired donors, with incorporation or reduction of molecular oxygen"/>
    <property type="evidence" value="ECO:0007669"/>
    <property type="project" value="InterPro"/>
</dbReference>
<dbReference type="SUPFAM" id="SSF48264">
    <property type="entry name" value="Cytochrome P450"/>
    <property type="match status" value="1"/>
</dbReference>
<comment type="caution">
    <text evidence="13">The sequence shown here is derived from an EMBL/GenBank/DDBJ whole genome shotgun (WGS) entry which is preliminary data.</text>
</comment>
<evidence type="ECO:0000256" key="10">
    <source>
        <dbReference type="ARBA" id="ARBA00023004"/>
    </source>
</evidence>
<keyword evidence="8" id="KW-1133">Transmembrane helix</keyword>
<evidence type="ECO:0000256" key="8">
    <source>
        <dbReference type="ARBA" id="ARBA00022989"/>
    </source>
</evidence>
<proteinExistence type="inferred from homology"/>
<keyword evidence="12" id="KW-0472">Membrane</keyword>